<proteinExistence type="predicted"/>
<accession>A0A3Q9G699</accession>
<gene>
    <name evidence="1" type="ORF">EJ997_01955</name>
</gene>
<dbReference type="EMBL" id="CP034593">
    <property type="protein sequence ID" value="AZQ76285.1"/>
    <property type="molecule type" value="Genomic_DNA"/>
</dbReference>
<sequence length="228" mass="25008">MAFIDLLRQLMQVSGSADEAASADVARAIELRETLSENPNDIAAFQGLAELVDHAASSSTTLEDPLTADQEEAGPQEQANLAMWSLAEELSGRPNAWYPLIELARLSVDSDIEGATRRLQTAVERDETGRALGESIKVLREAGYAESGISLGIGHWDPENQKFAAGEQLILAAIDAERPDIASRNFDILQQHAIRGEHEDRLAFLARLIEESQAAAEAKYKEREKREN</sequence>
<dbReference type="Proteomes" id="UP000280344">
    <property type="component" value="Chromosome"/>
</dbReference>
<evidence type="ECO:0000313" key="1">
    <source>
        <dbReference type="EMBL" id="AZQ76285.1"/>
    </source>
</evidence>
<evidence type="ECO:0008006" key="3">
    <source>
        <dbReference type="Google" id="ProtNLM"/>
    </source>
</evidence>
<dbReference type="KEGG" id="flh:EJ997_01955"/>
<dbReference type="OrthoDB" id="3266723at2"/>
<evidence type="ECO:0000313" key="2">
    <source>
        <dbReference type="Proteomes" id="UP000280344"/>
    </source>
</evidence>
<name>A0A3Q9G699_9ACTO</name>
<reference evidence="1 2" key="1">
    <citation type="submission" date="2018-12" db="EMBL/GenBank/DDBJ databases">
        <title>Complete genome sequence of Flaviflexus sp. H23T48.</title>
        <authorList>
            <person name="Bae J.-W."/>
            <person name="Lee J.-Y."/>
        </authorList>
    </citation>
    <scope>NUCLEOTIDE SEQUENCE [LARGE SCALE GENOMIC DNA]</scope>
    <source>
        <strain evidence="1 2">H23T48</strain>
    </source>
</reference>
<organism evidence="1 2">
    <name type="scientific">Flaviflexus ciconiae</name>
    <dbReference type="NCBI Taxonomy" id="2496867"/>
    <lineage>
        <taxon>Bacteria</taxon>
        <taxon>Bacillati</taxon>
        <taxon>Actinomycetota</taxon>
        <taxon>Actinomycetes</taxon>
        <taxon>Actinomycetales</taxon>
        <taxon>Actinomycetaceae</taxon>
        <taxon>Flaviflexus</taxon>
    </lineage>
</organism>
<protein>
    <recommendedName>
        <fullName evidence="3">Tetratricopeptide repeat protein</fullName>
    </recommendedName>
</protein>
<dbReference type="AlphaFoldDB" id="A0A3Q9G699"/>
<dbReference type="RefSeq" id="WP_126703094.1">
    <property type="nucleotide sequence ID" value="NZ_CP034593.1"/>
</dbReference>
<keyword evidence="2" id="KW-1185">Reference proteome</keyword>